<dbReference type="Pfam" id="PF00069">
    <property type="entry name" value="Pkinase"/>
    <property type="match status" value="1"/>
</dbReference>
<dbReference type="PROSITE" id="PS50005">
    <property type="entry name" value="TPR"/>
    <property type="match status" value="1"/>
</dbReference>
<dbReference type="EMBL" id="JAAAPK010000009">
    <property type="protein sequence ID" value="NBC44001.1"/>
    <property type="molecule type" value="Genomic_DNA"/>
</dbReference>
<keyword evidence="2 6" id="KW-0547">Nucleotide-binding</keyword>
<keyword evidence="3 9" id="KW-0418">Kinase</keyword>
<evidence type="ECO:0000313" key="9">
    <source>
        <dbReference type="EMBL" id="NBC44001.1"/>
    </source>
</evidence>
<accession>A0A7X4YEI8</accession>
<dbReference type="InterPro" id="IPR000719">
    <property type="entry name" value="Prot_kinase_dom"/>
</dbReference>
<dbReference type="Gene3D" id="1.25.40.10">
    <property type="entry name" value="Tetratricopeptide repeat domain"/>
    <property type="match status" value="2"/>
</dbReference>
<evidence type="ECO:0000313" key="10">
    <source>
        <dbReference type="Proteomes" id="UP000537825"/>
    </source>
</evidence>
<feature type="compositionally biased region" description="Gly residues" evidence="7">
    <location>
        <begin position="23"/>
        <end position="33"/>
    </location>
</feature>
<dbReference type="PANTHER" id="PTHR43289:SF6">
    <property type="entry name" value="SERINE_THREONINE-PROTEIN KINASE NEKL-3"/>
    <property type="match status" value="1"/>
</dbReference>
<dbReference type="AlphaFoldDB" id="A0A7X4YEI8"/>
<keyword evidence="5" id="KW-0802">TPR repeat</keyword>
<feature type="compositionally biased region" description="Polar residues" evidence="7">
    <location>
        <begin position="9"/>
        <end position="19"/>
    </location>
</feature>
<reference evidence="9 10" key="1">
    <citation type="submission" date="2020-01" db="EMBL/GenBank/DDBJ databases">
        <title>The draft genome sequence of Corallococcus exiguus DSM 14696.</title>
        <authorList>
            <person name="Zhang X."/>
            <person name="Zhu H."/>
        </authorList>
    </citation>
    <scope>NUCLEOTIDE SEQUENCE [LARGE SCALE GENOMIC DNA]</scope>
    <source>
        <strain evidence="9 10">DSM 14696</strain>
    </source>
</reference>
<evidence type="ECO:0000259" key="8">
    <source>
        <dbReference type="PROSITE" id="PS50011"/>
    </source>
</evidence>
<sequence>MTKRETGRRNTGTGNSDSVRSGAGTGRGSGYGTGPRPRRAEDVPPVPQVGRYLLLRKLGQGGMGVVYAAYDPDLDRKIALKLLHPNANHDNEEARSRLLREAQAMARVSHPNVIPVFDVGMWGDQVFVAMELVEGGTLGSWLKEAKPSWREVLERYLQAGRGLQAAHSAGLVHRDFKPANVLVSHAGRVYVTDFGLARQVGDGPDAPVSPEEAQVLESSDRRMLDTTLTEAGLLVGTPNYMSPEQFRGTQLDARTDQFSFCAALYGALYGTRPFDPGSIKAYASASRSAELEEATGTQSLGGTQSLNAAPAKAIPVIAPPPVLIREPPRDAKVPGWVRQAVLRGLALDVDARFPSMQALLDALSQEQRLGQRKRWLGAAGAMTTALAVAGGVAWQQSQVCVDAGALMDSVWTPDAKAKLESAFRATGKPFAEGMAVRAVQVLGQYADAWKHQRVQACEDARVSGVKPEEQLDRQVVCLERRRKDLRATVDLLASADAAMVVKSVDMVHALPALHECEDVEGLAEQQRRPSDPALRGTIEALEDQLAEVRAQVDAGRYPAALTAVKALEAPVEKTGYLPLKAEMRFHLGWLQEQTGQSPEASRLLSRAVFDAEAGRADRLKVAILNKLLYVEDGQKHYDPAANWGELAEATLQRLGGEPALEADVKVNQANLAMSQGHMEEARKRLTEASALYDKALPPEHPKRARALFLLGRLVLGTGDAKGAVPLLEASLAKTQAAVGPVHPDMANRHGLVSLALRGASQPERALPHAQAVVDLYKTLHGEKSAQVAEALDELGMCQLGMKRYDDALKTYEQAVALKREQLPEGDEGLQPSYDGVGQALLGLGRARDSVAPLQLAVSFASAPPDALAESGFALARALYQTGQSPEALAEARGEATRARERFSESGMDERVGEVDSWLETLPKDSPRPPARKPSRGRRR</sequence>
<feature type="compositionally biased region" description="Basic and acidic residues" evidence="7">
    <location>
        <begin position="889"/>
        <end position="913"/>
    </location>
</feature>
<dbReference type="PROSITE" id="PS50011">
    <property type="entry name" value="PROTEIN_KINASE_DOM"/>
    <property type="match status" value="1"/>
</dbReference>
<feature type="binding site" evidence="6">
    <location>
        <position position="81"/>
    </location>
    <ligand>
        <name>ATP</name>
        <dbReference type="ChEBI" id="CHEBI:30616"/>
    </ligand>
</feature>
<dbReference type="Pfam" id="PF13432">
    <property type="entry name" value="TPR_16"/>
    <property type="match status" value="1"/>
</dbReference>
<organism evidence="9 10">
    <name type="scientific">Corallococcus exiguus</name>
    <dbReference type="NCBI Taxonomy" id="83462"/>
    <lineage>
        <taxon>Bacteria</taxon>
        <taxon>Pseudomonadati</taxon>
        <taxon>Myxococcota</taxon>
        <taxon>Myxococcia</taxon>
        <taxon>Myxococcales</taxon>
        <taxon>Cystobacterineae</taxon>
        <taxon>Myxococcaceae</taxon>
        <taxon>Corallococcus</taxon>
    </lineage>
</organism>
<feature type="repeat" description="TPR" evidence="5">
    <location>
        <begin position="788"/>
        <end position="821"/>
    </location>
</feature>
<evidence type="ECO:0000256" key="7">
    <source>
        <dbReference type="SAM" id="MobiDB-lite"/>
    </source>
</evidence>
<dbReference type="Proteomes" id="UP000537825">
    <property type="component" value="Unassembled WGS sequence"/>
</dbReference>
<dbReference type="CDD" id="cd14014">
    <property type="entry name" value="STKc_PknB_like"/>
    <property type="match status" value="1"/>
</dbReference>
<dbReference type="SUPFAM" id="SSF56112">
    <property type="entry name" value="Protein kinase-like (PK-like)"/>
    <property type="match status" value="1"/>
</dbReference>
<protein>
    <submittedName>
        <fullName evidence="9">Protein kinase</fullName>
    </submittedName>
</protein>
<evidence type="ECO:0000256" key="4">
    <source>
        <dbReference type="ARBA" id="ARBA00022840"/>
    </source>
</evidence>
<comment type="caution">
    <text evidence="9">The sequence shown here is derived from an EMBL/GenBank/DDBJ whole genome shotgun (WGS) entry which is preliminary data.</text>
</comment>
<dbReference type="InterPro" id="IPR008271">
    <property type="entry name" value="Ser/Thr_kinase_AS"/>
</dbReference>
<feature type="region of interest" description="Disordered" evidence="7">
    <location>
        <begin position="885"/>
        <end position="939"/>
    </location>
</feature>
<dbReference type="InterPro" id="IPR011009">
    <property type="entry name" value="Kinase-like_dom_sf"/>
</dbReference>
<keyword evidence="10" id="KW-1185">Reference proteome</keyword>
<feature type="compositionally biased region" description="Basic residues" evidence="7">
    <location>
        <begin position="929"/>
        <end position="939"/>
    </location>
</feature>
<proteinExistence type="predicted"/>
<dbReference type="SUPFAM" id="SSF48452">
    <property type="entry name" value="TPR-like"/>
    <property type="match status" value="2"/>
</dbReference>
<dbReference type="InterPro" id="IPR017441">
    <property type="entry name" value="Protein_kinase_ATP_BS"/>
</dbReference>
<dbReference type="PANTHER" id="PTHR43289">
    <property type="entry name" value="MITOGEN-ACTIVATED PROTEIN KINASE KINASE KINASE 20-RELATED"/>
    <property type="match status" value="1"/>
</dbReference>
<evidence type="ECO:0000256" key="2">
    <source>
        <dbReference type="ARBA" id="ARBA00022741"/>
    </source>
</evidence>
<dbReference type="InterPro" id="IPR019734">
    <property type="entry name" value="TPR_rpt"/>
</dbReference>
<dbReference type="Pfam" id="PF13424">
    <property type="entry name" value="TPR_12"/>
    <property type="match status" value="2"/>
</dbReference>
<dbReference type="Gene3D" id="1.10.510.10">
    <property type="entry name" value="Transferase(Phosphotransferase) domain 1"/>
    <property type="match status" value="1"/>
</dbReference>
<dbReference type="Gene3D" id="3.30.200.20">
    <property type="entry name" value="Phosphorylase Kinase, domain 1"/>
    <property type="match status" value="1"/>
</dbReference>
<evidence type="ECO:0000256" key="5">
    <source>
        <dbReference type="PROSITE-ProRule" id="PRU00339"/>
    </source>
</evidence>
<dbReference type="PROSITE" id="PS00108">
    <property type="entry name" value="PROTEIN_KINASE_ST"/>
    <property type="match status" value="1"/>
</dbReference>
<dbReference type="GO" id="GO:0005524">
    <property type="term" value="F:ATP binding"/>
    <property type="evidence" value="ECO:0007669"/>
    <property type="project" value="UniProtKB-UniRule"/>
</dbReference>
<dbReference type="RefSeq" id="WP_139916971.1">
    <property type="nucleotide sequence ID" value="NZ_CBCSLE010000090.1"/>
</dbReference>
<evidence type="ECO:0000256" key="6">
    <source>
        <dbReference type="PROSITE-ProRule" id="PRU10141"/>
    </source>
</evidence>
<keyword evidence="1" id="KW-0808">Transferase</keyword>
<dbReference type="PROSITE" id="PS00107">
    <property type="entry name" value="PROTEIN_KINASE_ATP"/>
    <property type="match status" value="1"/>
</dbReference>
<dbReference type="InterPro" id="IPR011990">
    <property type="entry name" value="TPR-like_helical_dom_sf"/>
</dbReference>
<evidence type="ECO:0000256" key="1">
    <source>
        <dbReference type="ARBA" id="ARBA00022679"/>
    </source>
</evidence>
<gene>
    <name evidence="9" type="ORF">GTZ93_29755</name>
</gene>
<evidence type="ECO:0000256" key="3">
    <source>
        <dbReference type="ARBA" id="ARBA00022777"/>
    </source>
</evidence>
<keyword evidence="4 6" id="KW-0067">ATP-binding</keyword>
<feature type="domain" description="Protein kinase" evidence="8">
    <location>
        <begin position="52"/>
        <end position="369"/>
    </location>
</feature>
<dbReference type="GO" id="GO:0004674">
    <property type="term" value="F:protein serine/threonine kinase activity"/>
    <property type="evidence" value="ECO:0007669"/>
    <property type="project" value="TreeGrafter"/>
</dbReference>
<feature type="region of interest" description="Disordered" evidence="7">
    <location>
        <begin position="1"/>
        <end position="45"/>
    </location>
</feature>
<name>A0A7X4YEI8_9BACT</name>
<dbReference type="SMART" id="SM00028">
    <property type="entry name" value="TPR"/>
    <property type="match status" value="3"/>
</dbReference>